<dbReference type="CDD" id="cd10282">
    <property type="entry name" value="DNase1"/>
    <property type="match status" value="1"/>
</dbReference>
<evidence type="ECO:0000256" key="5">
    <source>
        <dbReference type="SAM" id="Coils"/>
    </source>
</evidence>
<dbReference type="InterPro" id="IPR005135">
    <property type="entry name" value="Endo/exonuclease/phosphatase"/>
</dbReference>
<feature type="region of interest" description="Disordered" evidence="6">
    <location>
        <begin position="1253"/>
        <end position="1338"/>
    </location>
</feature>
<feature type="region of interest" description="Disordered" evidence="6">
    <location>
        <begin position="1192"/>
        <end position="1233"/>
    </location>
</feature>
<feature type="compositionally biased region" description="Acidic residues" evidence="6">
    <location>
        <begin position="854"/>
        <end position="863"/>
    </location>
</feature>
<keyword evidence="7" id="KW-0472">Membrane</keyword>
<feature type="region of interest" description="Disordered" evidence="6">
    <location>
        <begin position="904"/>
        <end position="939"/>
    </location>
</feature>
<feature type="transmembrane region" description="Helical" evidence="7">
    <location>
        <begin position="397"/>
        <end position="421"/>
    </location>
</feature>
<feature type="compositionally biased region" description="Low complexity" evidence="6">
    <location>
        <begin position="751"/>
        <end position="762"/>
    </location>
</feature>
<feature type="compositionally biased region" description="Acidic residues" evidence="6">
    <location>
        <begin position="1210"/>
        <end position="1229"/>
    </location>
</feature>
<feature type="region of interest" description="Disordered" evidence="6">
    <location>
        <begin position="836"/>
        <end position="864"/>
    </location>
</feature>
<dbReference type="PRINTS" id="PR00130">
    <property type="entry name" value="DNASEI"/>
</dbReference>
<comment type="similarity">
    <text evidence="1">Belongs to the DNase I family.</text>
</comment>
<keyword evidence="2" id="KW-0540">Nuclease</keyword>
<feature type="compositionally biased region" description="Basic and acidic residues" evidence="6">
    <location>
        <begin position="1267"/>
        <end position="1277"/>
    </location>
</feature>
<evidence type="ECO:0000256" key="1">
    <source>
        <dbReference type="ARBA" id="ARBA00007359"/>
    </source>
</evidence>
<feature type="coiled-coil region" evidence="5">
    <location>
        <begin position="190"/>
        <end position="349"/>
    </location>
</feature>
<dbReference type="PANTHER" id="PTHR11371:SF11">
    <property type="entry name" value="DEOXYRIBONUCLEASE"/>
    <property type="match status" value="1"/>
</dbReference>
<evidence type="ECO:0000313" key="9">
    <source>
        <dbReference type="EMBL" id="KAK3539960.1"/>
    </source>
</evidence>
<keyword evidence="10" id="KW-1185">Reference proteome</keyword>
<keyword evidence="3" id="KW-0255">Endonuclease</keyword>
<feature type="domain" description="Endonuclease/exonuclease/phosphatase" evidence="8">
    <location>
        <begin position="454"/>
        <end position="673"/>
    </location>
</feature>
<accession>A0AAE0R3M0</accession>
<evidence type="ECO:0000313" key="10">
    <source>
        <dbReference type="Proteomes" id="UP001274896"/>
    </source>
</evidence>
<evidence type="ECO:0000256" key="4">
    <source>
        <dbReference type="ARBA" id="ARBA00022801"/>
    </source>
</evidence>
<reference evidence="9" key="1">
    <citation type="submission" date="2023-06" db="EMBL/GenBank/DDBJ databases">
        <title>Male Hemibagrus guttatus genome.</title>
        <authorList>
            <person name="Bian C."/>
        </authorList>
    </citation>
    <scope>NUCLEOTIDE SEQUENCE</scope>
    <source>
        <strain evidence="9">Male_cb2023</strain>
        <tissue evidence="9">Muscle</tissue>
    </source>
</reference>
<feature type="region of interest" description="Disordered" evidence="6">
    <location>
        <begin position="997"/>
        <end position="1067"/>
    </location>
</feature>
<dbReference type="SUPFAM" id="SSF56219">
    <property type="entry name" value="DNase I-like"/>
    <property type="match status" value="1"/>
</dbReference>
<evidence type="ECO:0000256" key="7">
    <source>
        <dbReference type="SAM" id="Phobius"/>
    </source>
</evidence>
<dbReference type="GO" id="GO:0003677">
    <property type="term" value="F:DNA binding"/>
    <property type="evidence" value="ECO:0007669"/>
    <property type="project" value="TreeGrafter"/>
</dbReference>
<proteinExistence type="inferred from homology"/>
<evidence type="ECO:0000256" key="2">
    <source>
        <dbReference type="ARBA" id="ARBA00022722"/>
    </source>
</evidence>
<dbReference type="InterPro" id="IPR016202">
    <property type="entry name" value="DNase_I"/>
</dbReference>
<feature type="transmembrane region" description="Helical" evidence="7">
    <location>
        <begin position="433"/>
        <end position="454"/>
    </location>
</feature>
<sequence length="1378" mass="158166">MITLDSNTSPQCDYDIKLEQRAVKHRNLGDRNNVTTCRSPTRDVDTKWIKNELHRKRQDEFSKRRPADCNVSAVLSPRSRRNYAQEGVRMTQMSSTYRHPKISPVKQSVSTGLVNNENVPKIDRVAAILDSLHQREKAKHERALLRDITQFTNKHRTLHTASVQTESGTSTINNEDIQQLATYLETRCDEDLLKNKIKTLEAQLQLCMKRVPQDGLQKEVLMMEKQKEEYEKKAFEAIQKATEENSEAQSKLQYLQEALQVTQAESVRWQKLYEELRESSTVLRKSQNQCTDQIQQLQHQLQRYREQEESLREQCGNLQQDQEELRTAVLLLEQDNQTLREQLEKFKENSHGFWNNITEVYKQGQKPYQFVGMDNSMAQQLHQTEQRLSLKDKERGFCGTLCLTLFFMLMLIAVMFAVWIYHPSVSAVKMRSLLLIGIVGICFLTTVLSLKICAFNVQSFGEAKANNKKVMRILTKIISRCELTLIQEVRDSKGEAIPALLKNLNRFEKSNVYSHLESARLGKNTYKEQYVYIYRKDVLQVQEQAYYHELKQSEFNYTEVFSREPFIIRIHSPTTYVKNFIIIGHHSCPKKAMNEMEELFEVFQAVRKKWKTENVMLLGDLNADCGYITIKGMKKLRLRNDPKFLWLIADEQDTTVRDKTHCAYDRIIIHGKTLISGIVPDSAQPFNFKSEFGLTEQDLQSDGDTLNTSQTALVMDEDMEDVTGDRKLWTPEQGSVETFTAVYEPEENESSSDNCESESSNSLSINTESTFCLSHDEIDNLVVNMTMAEGQQLNDADASACECTAEEGNMLSDLEAGVSEKEHTEEEHIETLNVEYEPQASPPMSRECQTPEETLSESDEELPENYSTTQSSLCKSVDIKEEPFLATSPKTADKNYVRDDMKEFTEEDQEQIEESLADYPSDLSHSESEEPAENATVQPFTLIDISSSDNHSTDRVEELFNAEIVNLQNQDSPNLDYNSGIKGLEVELISASEDVDLSIQRKDEDEDDVQESSINDINTEEDVKNKEDAVDLSDVSGQADDISDSSSDDRSSSQEETNFLSSVNQEEEMNHVKQYNYSAEDMLRVDNDIGYMCKNTGVLDAISPEKKDEEHLLFWESGFTNTSSVSYYEESSTELHHSTELVQSDTAFKDHEVSSSETSDNVEDTKNAITEVLWSSSLLMDEDNLRIEEYDWDLTGEGEDSFPITSGEGESQENEEEGLEELDIDDNEEGNERDWELEKTRIEAFYRFYGDQAEPEDEVGRNHKVTFRLDQESSSSEREEDSDSSEEEVDSDLHIPELNTLKPEYISESDDDPLENPYYLERPKLQPKEQQPVNVPVKQPPQRNKCLAVLKSILAFGFLTAVGIVSFWWATENMDWIH</sequence>
<feature type="region of interest" description="Disordered" evidence="6">
    <location>
        <begin position="743"/>
        <end position="762"/>
    </location>
</feature>
<keyword evidence="5" id="KW-0175">Coiled coil</keyword>
<dbReference type="Gene3D" id="3.60.10.10">
    <property type="entry name" value="Endonuclease/exonuclease/phosphatase"/>
    <property type="match status" value="1"/>
</dbReference>
<comment type="caution">
    <text evidence="9">The sequence shown here is derived from an EMBL/GenBank/DDBJ whole genome shotgun (WGS) entry which is preliminary data.</text>
</comment>
<dbReference type="EMBL" id="JAUCMX010000007">
    <property type="protein sequence ID" value="KAK3539960.1"/>
    <property type="molecule type" value="Genomic_DNA"/>
</dbReference>
<feature type="compositionally biased region" description="Acidic residues" evidence="6">
    <location>
        <begin position="1278"/>
        <end position="1290"/>
    </location>
</feature>
<organism evidence="9 10">
    <name type="scientific">Hemibagrus guttatus</name>
    <dbReference type="NCBI Taxonomy" id="175788"/>
    <lineage>
        <taxon>Eukaryota</taxon>
        <taxon>Metazoa</taxon>
        <taxon>Chordata</taxon>
        <taxon>Craniata</taxon>
        <taxon>Vertebrata</taxon>
        <taxon>Euteleostomi</taxon>
        <taxon>Actinopterygii</taxon>
        <taxon>Neopterygii</taxon>
        <taxon>Teleostei</taxon>
        <taxon>Ostariophysi</taxon>
        <taxon>Siluriformes</taxon>
        <taxon>Bagridae</taxon>
        <taxon>Hemibagrus</taxon>
    </lineage>
</organism>
<dbReference type="InterPro" id="IPR036691">
    <property type="entry name" value="Endo/exonu/phosph_ase_sf"/>
</dbReference>
<evidence type="ECO:0000256" key="6">
    <source>
        <dbReference type="SAM" id="MobiDB-lite"/>
    </source>
</evidence>
<dbReference type="Pfam" id="PF03372">
    <property type="entry name" value="Exo_endo_phos"/>
    <property type="match status" value="1"/>
</dbReference>
<protein>
    <recommendedName>
        <fullName evidence="8">Endonuclease/exonuclease/phosphatase domain-containing protein</fullName>
    </recommendedName>
</protein>
<evidence type="ECO:0000256" key="3">
    <source>
        <dbReference type="ARBA" id="ARBA00022759"/>
    </source>
</evidence>
<evidence type="ECO:0000259" key="8">
    <source>
        <dbReference type="Pfam" id="PF03372"/>
    </source>
</evidence>
<name>A0AAE0R3M0_9TELE</name>
<dbReference type="SMART" id="SM00476">
    <property type="entry name" value="DNaseIc"/>
    <property type="match status" value="1"/>
</dbReference>
<keyword evidence="7" id="KW-0812">Transmembrane</keyword>
<dbReference type="Proteomes" id="UP001274896">
    <property type="component" value="Unassembled WGS sequence"/>
</dbReference>
<dbReference type="GO" id="GO:0004530">
    <property type="term" value="F:deoxyribonuclease I activity"/>
    <property type="evidence" value="ECO:0007669"/>
    <property type="project" value="TreeGrafter"/>
</dbReference>
<feature type="transmembrane region" description="Helical" evidence="7">
    <location>
        <begin position="1348"/>
        <end position="1370"/>
    </location>
</feature>
<dbReference type="PANTHER" id="PTHR11371">
    <property type="entry name" value="DEOXYRIBONUCLEASE"/>
    <property type="match status" value="1"/>
</dbReference>
<feature type="compositionally biased region" description="Low complexity" evidence="6">
    <location>
        <begin position="1328"/>
        <end position="1338"/>
    </location>
</feature>
<gene>
    <name evidence="9" type="ORF">QTP70_019606</name>
</gene>
<keyword evidence="4" id="KW-0378">Hydrolase</keyword>
<feature type="compositionally biased region" description="Acidic residues" evidence="6">
    <location>
        <begin position="905"/>
        <end position="916"/>
    </location>
</feature>
<dbReference type="GO" id="GO:0005634">
    <property type="term" value="C:nucleus"/>
    <property type="evidence" value="ECO:0007669"/>
    <property type="project" value="TreeGrafter"/>
</dbReference>
<feature type="compositionally biased region" description="Polar residues" evidence="6">
    <location>
        <begin position="1054"/>
        <end position="1064"/>
    </location>
</feature>
<keyword evidence="7" id="KW-1133">Transmembrane helix</keyword>
<dbReference type="GO" id="GO:0006308">
    <property type="term" value="P:DNA catabolic process"/>
    <property type="evidence" value="ECO:0007669"/>
    <property type="project" value="InterPro"/>
</dbReference>